<comment type="subcellular location">
    <subcellularLocation>
        <location evidence="12">Nucleus</location>
    </subcellularLocation>
    <subcellularLocation>
        <location evidence="12">Chromosome</location>
        <location evidence="12">Centromere</location>
        <location evidence="12">Kinetochore</location>
    </subcellularLocation>
</comment>
<dbReference type="PANTHER" id="PTHR22142:SF2">
    <property type="entry name" value="KINETOCHORE PROTEIN SPC24"/>
    <property type="match status" value="1"/>
</dbReference>
<dbReference type="Gene3D" id="3.30.160.570">
    <property type="entry name" value="Ncd80 complex, Spc24 subunit"/>
    <property type="match status" value="1"/>
</dbReference>
<keyword evidence="9 12" id="KW-0131">Cell cycle</keyword>
<reference evidence="15" key="1">
    <citation type="submission" date="2025-08" db="UniProtKB">
        <authorList>
            <consortium name="RefSeq"/>
        </authorList>
    </citation>
    <scope>IDENTIFICATION</scope>
</reference>
<evidence type="ECO:0000256" key="4">
    <source>
        <dbReference type="ARBA" id="ARBA00022618"/>
    </source>
</evidence>
<dbReference type="GeneID" id="107122759"/>
<dbReference type="Pfam" id="PF08286">
    <property type="entry name" value="Spc24"/>
    <property type="match status" value="1"/>
</dbReference>
<dbReference type="PANTHER" id="PTHR22142">
    <property type="match status" value="1"/>
</dbReference>
<comment type="similarity">
    <text evidence="1 12">Belongs to the SPC24 family.</text>
</comment>
<proteinExistence type="inferred from homology"/>
<feature type="coiled-coil region" evidence="13">
    <location>
        <begin position="67"/>
        <end position="132"/>
    </location>
</feature>
<gene>
    <name evidence="15" type="primary">SPC24</name>
</gene>
<comment type="function">
    <text evidence="11">Acts as a component of the essential kinetochore-associated NDC80 complex, which is required for chromosome segregation and spindle checkpoint activity. Required for kinetochore integrity and the organization of stable microtubule binding sites in the outer plate of the kinetochore. The NDC80 complex synergistically enhances the affinity of the SKA1 complex for microtubules and may allow the NDC80 complex to track depolymerizing microtubules.</text>
</comment>
<keyword evidence="6 12" id="KW-0995">Kinetochore</keyword>
<evidence type="ECO:0000256" key="13">
    <source>
        <dbReference type="SAM" id="Coils"/>
    </source>
</evidence>
<keyword evidence="8 12" id="KW-0539">Nucleus</keyword>
<keyword evidence="4 12" id="KW-0132">Cell division</keyword>
<evidence type="ECO:0000313" key="14">
    <source>
        <dbReference type="Proteomes" id="UP000694871"/>
    </source>
</evidence>
<evidence type="ECO:0000256" key="2">
    <source>
        <dbReference type="ARBA" id="ARBA00013690"/>
    </source>
</evidence>
<feature type="coiled-coil region" evidence="13">
    <location>
        <begin position="1"/>
        <end position="28"/>
    </location>
</feature>
<dbReference type="InterPro" id="IPR013252">
    <property type="entry name" value="Ndc80_Spc24"/>
</dbReference>
<name>A0ABM1L5Z2_GEKJA</name>
<keyword evidence="10 12" id="KW-0137">Centromere</keyword>
<evidence type="ECO:0000256" key="11">
    <source>
        <dbReference type="ARBA" id="ARBA00045419"/>
    </source>
</evidence>
<evidence type="ECO:0000256" key="7">
    <source>
        <dbReference type="ARBA" id="ARBA00023054"/>
    </source>
</evidence>
<protein>
    <recommendedName>
        <fullName evidence="2 12">Kinetochore protein Spc24</fullName>
    </recommendedName>
</protein>
<keyword evidence="14" id="KW-1185">Reference proteome</keyword>
<dbReference type="Proteomes" id="UP000694871">
    <property type="component" value="Unplaced"/>
</dbReference>
<dbReference type="CDD" id="cd11565">
    <property type="entry name" value="RWD_Spc24"/>
    <property type="match status" value="1"/>
</dbReference>
<evidence type="ECO:0000256" key="9">
    <source>
        <dbReference type="ARBA" id="ARBA00023306"/>
    </source>
</evidence>
<evidence type="ECO:0000256" key="1">
    <source>
        <dbReference type="ARBA" id="ARBA00007804"/>
    </source>
</evidence>
<sequence length="197" mass="22648">MAGLSKRMQELEEMAQEMVKMMASAQAGKLLRQNLEKQEQMIDKLLLTKKTTVQLIEELMSAEELVAQKLSDRDEELKESLQKLQKIEDTLLQDREKDAGLKISAEKLRKELDALRDEIEQQEKAAEEDTNASKSATHLSQLYYRVCPIDWDYSCEPTLIKGTHHGPDIAQPFSFESGQHSRCFVSDYLWSLVPTSW</sequence>
<accession>A0ABM1L5Z2</accession>
<keyword evidence="3 12" id="KW-0158">Chromosome</keyword>
<evidence type="ECO:0000256" key="8">
    <source>
        <dbReference type="ARBA" id="ARBA00023242"/>
    </source>
</evidence>
<organism evidence="14 15">
    <name type="scientific">Gekko japonicus</name>
    <name type="common">Schlegel's Japanese gecko</name>
    <dbReference type="NCBI Taxonomy" id="146911"/>
    <lineage>
        <taxon>Eukaryota</taxon>
        <taxon>Metazoa</taxon>
        <taxon>Chordata</taxon>
        <taxon>Craniata</taxon>
        <taxon>Vertebrata</taxon>
        <taxon>Euteleostomi</taxon>
        <taxon>Lepidosauria</taxon>
        <taxon>Squamata</taxon>
        <taxon>Bifurcata</taxon>
        <taxon>Gekkota</taxon>
        <taxon>Gekkonidae</taxon>
        <taxon>Gekkoninae</taxon>
        <taxon>Gekko</taxon>
    </lineage>
</organism>
<evidence type="ECO:0000256" key="3">
    <source>
        <dbReference type="ARBA" id="ARBA00022454"/>
    </source>
</evidence>
<keyword evidence="7 13" id="KW-0175">Coiled coil</keyword>
<dbReference type="RefSeq" id="XP_015281379.1">
    <property type="nucleotide sequence ID" value="XM_015425893.1"/>
</dbReference>
<keyword evidence="5 12" id="KW-0498">Mitosis</keyword>
<comment type="subunit">
    <text evidence="12">Component of the NDC80 complex.</text>
</comment>
<evidence type="ECO:0000313" key="15">
    <source>
        <dbReference type="RefSeq" id="XP_015281379.1"/>
    </source>
</evidence>
<evidence type="ECO:0000256" key="6">
    <source>
        <dbReference type="ARBA" id="ARBA00022838"/>
    </source>
</evidence>
<evidence type="ECO:0000256" key="10">
    <source>
        <dbReference type="ARBA" id="ARBA00023328"/>
    </source>
</evidence>
<evidence type="ECO:0000256" key="12">
    <source>
        <dbReference type="RuleBase" id="RU368011"/>
    </source>
</evidence>
<evidence type="ECO:0000256" key="5">
    <source>
        <dbReference type="ARBA" id="ARBA00022776"/>
    </source>
</evidence>